<dbReference type="Proteomes" id="UP001304671">
    <property type="component" value="Unassembled WGS sequence"/>
</dbReference>
<feature type="transmembrane region" description="Helical" evidence="1">
    <location>
        <begin position="120"/>
        <end position="139"/>
    </location>
</feature>
<keyword evidence="1" id="KW-0472">Membrane</keyword>
<comment type="caution">
    <text evidence="2">The sequence shown here is derived from an EMBL/GenBank/DDBJ whole genome shotgun (WGS) entry which is preliminary data.</text>
</comment>
<evidence type="ECO:0000313" key="2">
    <source>
        <dbReference type="EMBL" id="MEA5260242.1"/>
    </source>
</evidence>
<protein>
    <recommendedName>
        <fullName evidence="4">Lantibiotic ABC transporter permease</fullName>
    </recommendedName>
</protein>
<sequence>MEAVSLNPIKIKSLQVFNFIFFIVMVIMNGLANALPLNDKTTKQLSDQYPNLFVPAGITFSIWGVIYFLLLLFCFVQSKSLFQRKPDPTIGFVVDEIGFWFIINAILNSLWILAWHYEFLFVSMVIMIGILVTLLKINYHIKATQSYLRSSTRFIIKASFGIYLGWICIVTIANATACLVGFGWTEGYILGQSWASIMILAGSFITFLLVINLRNSYVGFAAIWALCGIILARYNDTIFYQYIVFSAILGIVIIIASIVMASTILLFSSRKKLPEPHNHNTTIPE</sequence>
<feature type="transmembrane region" description="Helical" evidence="1">
    <location>
        <begin position="52"/>
        <end position="76"/>
    </location>
</feature>
<organism evidence="2 3">
    <name type="scientific">Arcicella aquatica</name>
    <dbReference type="NCBI Taxonomy" id="217141"/>
    <lineage>
        <taxon>Bacteria</taxon>
        <taxon>Pseudomonadati</taxon>
        <taxon>Bacteroidota</taxon>
        <taxon>Cytophagia</taxon>
        <taxon>Cytophagales</taxon>
        <taxon>Flectobacillaceae</taxon>
        <taxon>Arcicella</taxon>
    </lineage>
</organism>
<name>A0ABU5QT15_9BACT</name>
<keyword evidence="3" id="KW-1185">Reference proteome</keyword>
<gene>
    <name evidence="2" type="ORF">VB264_20760</name>
</gene>
<evidence type="ECO:0000313" key="3">
    <source>
        <dbReference type="Proteomes" id="UP001304671"/>
    </source>
</evidence>
<feature type="transmembrane region" description="Helical" evidence="1">
    <location>
        <begin position="217"/>
        <end position="234"/>
    </location>
</feature>
<dbReference type="PANTHER" id="PTHR33802">
    <property type="entry name" value="SI:CH211-161H7.5-RELATED"/>
    <property type="match status" value="1"/>
</dbReference>
<feature type="transmembrane region" description="Helical" evidence="1">
    <location>
        <begin position="188"/>
        <end position="210"/>
    </location>
</feature>
<keyword evidence="1" id="KW-1133">Transmembrane helix</keyword>
<dbReference type="RefSeq" id="WP_323252576.1">
    <property type="nucleotide sequence ID" value="NZ_JAYFUL010000049.1"/>
</dbReference>
<feature type="transmembrane region" description="Helical" evidence="1">
    <location>
        <begin position="12"/>
        <end position="32"/>
    </location>
</feature>
<keyword evidence="1" id="KW-0812">Transmembrane</keyword>
<proteinExistence type="predicted"/>
<accession>A0ABU5QT15</accession>
<feature type="transmembrane region" description="Helical" evidence="1">
    <location>
        <begin position="97"/>
        <end position="114"/>
    </location>
</feature>
<feature type="transmembrane region" description="Helical" evidence="1">
    <location>
        <begin position="240"/>
        <end position="267"/>
    </location>
</feature>
<feature type="transmembrane region" description="Helical" evidence="1">
    <location>
        <begin position="160"/>
        <end position="182"/>
    </location>
</feature>
<evidence type="ECO:0000256" key="1">
    <source>
        <dbReference type="SAM" id="Phobius"/>
    </source>
</evidence>
<evidence type="ECO:0008006" key="4">
    <source>
        <dbReference type="Google" id="ProtNLM"/>
    </source>
</evidence>
<dbReference type="PANTHER" id="PTHR33802:SF1">
    <property type="entry name" value="XK-RELATED PROTEIN"/>
    <property type="match status" value="1"/>
</dbReference>
<reference evidence="2 3" key="1">
    <citation type="submission" date="2023-12" db="EMBL/GenBank/DDBJ databases">
        <title>Novel species of the genus Arcicella isolated from rivers.</title>
        <authorList>
            <person name="Lu H."/>
        </authorList>
    </citation>
    <scope>NUCLEOTIDE SEQUENCE [LARGE SCALE GENOMIC DNA]</scope>
    <source>
        <strain evidence="2 3">LMG 21963</strain>
    </source>
</reference>
<dbReference type="EMBL" id="JAYFUL010000049">
    <property type="protein sequence ID" value="MEA5260242.1"/>
    <property type="molecule type" value="Genomic_DNA"/>
</dbReference>